<comment type="caution">
    <text evidence="1">The sequence shown here is derived from an EMBL/GenBank/DDBJ whole genome shotgun (WGS) entry which is preliminary data.</text>
</comment>
<evidence type="ECO:0008006" key="3">
    <source>
        <dbReference type="Google" id="ProtNLM"/>
    </source>
</evidence>
<evidence type="ECO:0000313" key="1">
    <source>
        <dbReference type="EMBL" id="GAM13101.1"/>
    </source>
</evidence>
<name>A0A0A8X4M2_MESS1</name>
<organism evidence="1 2">
    <name type="scientific">Mesobacillus selenatarsenatis (strain DSM 18680 / JCM 14380 / FERM P-15431 / SF-1)</name>
    <dbReference type="NCBI Taxonomy" id="1321606"/>
    <lineage>
        <taxon>Bacteria</taxon>
        <taxon>Bacillati</taxon>
        <taxon>Bacillota</taxon>
        <taxon>Bacilli</taxon>
        <taxon>Bacillales</taxon>
        <taxon>Bacillaceae</taxon>
        <taxon>Mesobacillus</taxon>
    </lineage>
</organism>
<reference evidence="1 2" key="1">
    <citation type="submission" date="2013-06" db="EMBL/GenBank/DDBJ databases">
        <title>Whole genome shotgun sequence of Bacillus selenatarsenatis SF-1.</title>
        <authorList>
            <person name="Kuroda M."/>
            <person name="Sei K."/>
            <person name="Yamashita M."/>
            <person name="Ike M."/>
        </authorList>
    </citation>
    <scope>NUCLEOTIDE SEQUENCE [LARGE SCALE GENOMIC DNA]</scope>
    <source>
        <strain evidence="1 2">SF-1</strain>
    </source>
</reference>
<dbReference type="InterPro" id="IPR012347">
    <property type="entry name" value="Ferritin-like"/>
</dbReference>
<dbReference type="EMBL" id="BASE01000025">
    <property type="protein sequence ID" value="GAM13101.1"/>
    <property type="molecule type" value="Genomic_DNA"/>
</dbReference>
<dbReference type="OrthoDB" id="1934429at2"/>
<dbReference type="AlphaFoldDB" id="A0A0A8X4M2"/>
<accession>A0A0A8X4M2</accession>
<dbReference type="Pfam" id="PF11553">
    <property type="entry name" value="DUF3231"/>
    <property type="match status" value="1"/>
</dbReference>
<sequence>MNLFEVMKDAFGPFMDGDKKPLHVGEVMNLWFYLHGTEQTLRYDQHAYNLAQDPELKEKIADIIENVHRPMINELTQFFKDEGIPLPDVGAEKVVGEFKALPEGARMNDEEIANLIAYNLVVGITSATRGITESVRSDVGYLFAKYHMMKITFSLTLKTLMQEKGWLRVPPYYITGKE</sequence>
<keyword evidence="2" id="KW-1185">Reference proteome</keyword>
<dbReference type="InterPro" id="IPR021617">
    <property type="entry name" value="DUF3231"/>
</dbReference>
<evidence type="ECO:0000313" key="2">
    <source>
        <dbReference type="Proteomes" id="UP000031014"/>
    </source>
</evidence>
<proteinExistence type="predicted"/>
<gene>
    <name evidence="1" type="ORF">SAMD00020551_1238</name>
</gene>
<dbReference type="RefSeq" id="WP_041964977.1">
    <property type="nucleotide sequence ID" value="NZ_BASE01000025.1"/>
</dbReference>
<protein>
    <recommendedName>
        <fullName evidence="3">DUF3231 family protein</fullName>
    </recommendedName>
</protein>
<dbReference type="Proteomes" id="UP000031014">
    <property type="component" value="Unassembled WGS sequence"/>
</dbReference>
<dbReference type="Gene3D" id="1.20.1260.10">
    <property type="match status" value="1"/>
</dbReference>
<dbReference type="STRING" id="1321606.SAMD00020551_1238"/>